<evidence type="ECO:0000256" key="5">
    <source>
        <dbReference type="ARBA" id="ARBA00022475"/>
    </source>
</evidence>
<name>A0ABY9SEQ2_9ENTR</name>
<evidence type="ECO:0000256" key="11">
    <source>
        <dbReference type="ARBA" id="ARBA00039381"/>
    </source>
</evidence>
<dbReference type="Pfam" id="PF02653">
    <property type="entry name" value="BPD_transp_2"/>
    <property type="match status" value="1"/>
</dbReference>
<reference evidence="13 14" key="1">
    <citation type="submission" date="2023-09" db="EMBL/GenBank/DDBJ databases">
        <title>Buttiauxella selenatireducens sp. nov., isolated from the rhizosphere of Cardamine hupingshanesis.</title>
        <authorList>
            <person name="Zhang S."/>
            <person name="Xu Z."/>
            <person name="Wang H."/>
            <person name="Guo Y."/>
        </authorList>
    </citation>
    <scope>NUCLEOTIDE SEQUENCE [LARGE SCALE GENOMIC DNA]</scope>
    <source>
        <strain evidence="13 14">R73</strain>
    </source>
</reference>
<keyword evidence="7 12" id="KW-0812">Transmembrane</keyword>
<evidence type="ECO:0000256" key="10">
    <source>
        <dbReference type="ARBA" id="ARBA00025439"/>
    </source>
</evidence>
<evidence type="ECO:0000256" key="3">
    <source>
        <dbReference type="ARBA" id="ARBA00011262"/>
    </source>
</evidence>
<evidence type="ECO:0000256" key="4">
    <source>
        <dbReference type="ARBA" id="ARBA00022448"/>
    </source>
</evidence>
<evidence type="ECO:0000256" key="8">
    <source>
        <dbReference type="ARBA" id="ARBA00022989"/>
    </source>
</evidence>
<feature type="transmembrane region" description="Helical" evidence="12">
    <location>
        <begin position="89"/>
        <end position="110"/>
    </location>
</feature>
<evidence type="ECO:0000256" key="1">
    <source>
        <dbReference type="ARBA" id="ARBA00004429"/>
    </source>
</evidence>
<feature type="transmembrane region" description="Helical" evidence="12">
    <location>
        <begin position="212"/>
        <end position="233"/>
    </location>
</feature>
<dbReference type="Proteomes" id="UP001246690">
    <property type="component" value="Chromosome"/>
</dbReference>
<feature type="transmembrane region" description="Helical" evidence="12">
    <location>
        <begin position="32"/>
        <end position="57"/>
    </location>
</feature>
<comment type="similarity">
    <text evidence="2">Belongs to the binding-protein-dependent transport system permease family. AraH/RbsC subfamily.</text>
</comment>
<evidence type="ECO:0000256" key="2">
    <source>
        <dbReference type="ARBA" id="ARBA00007942"/>
    </source>
</evidence>
<gene>
    <name evidence="13" type="primary">lsrD</name>
    <name evidence="13" type="ORF">RHD99_02800</name>
</gene>
<comment type="subunit">
    <text evidence="3">The complex is composed of two ATP-binding proteins (LsrA), two transmembrane proteins (LsrC and LsrD) and a solute-binding protein (LsrB).</text>
</comment>
<dbReference type="NCBIfam" id="NF011612">
    <property type="entry name" value="PRK15038.1"/>
    <property type="match status" value="1"/>
</dbReference>
<dbReference type="PANTHER" id="PTHR32196:SF71">
    <property type="entry name" value="AUTOINDUCER 2 IMPORT SYSTEM PERMEASE PROTEIN LSRD"/>
    <property type="match status" value="1"/>
</dbReference>
<feature type="transmembrane region" description="Helical" evidence="12">
    <location>
        <begin position="6"/>
        <end position="25"/>
    </location>
</feature>
<keyword evidence="4" id="KW-0813">Transport</keyword>
<organism evidence="13 14">
    <name type="scientific">Buttiauxella selenatireducens</name>
    <dbReference type="NCBI Taxonomy" id="3073902"/>
    <lineage>
        <taxon>Bacteria</taxon>
        <taxon>Pseudomonadati</taxon>
        <taxon>Pseudomonadota</taxon>
        <taxon>Gammaproteobacteria</taxon>
        <taxon>Enterobacterales</taxon>
        <taxon>Enterobacteriaceae</taxon>
        <taxon>Buttiauxella</taxon>
    </lineage>
</organism>
<evidence type="ECO:0000256" key="9">
    <source>
        <dbReference type="ARBA" id="ARBA00023136"/>
    </source>
</evidence>
<comment type="function">
    <text evidence="10">Part of the ABC transporter complex LsrABCD involved in autoinducer 2 (AI-2) import. Probably responsible for the translocation of the substrate across the membrane.</text>
</comment>
<evidence type="ECO:0000256" key="6">
    <source>
        <dbReference type="ARBA" id="ARBA00022519"/>
    </source>
</evidence>
<evidence type="ECO:0000256" key="12">
    <source>
        <dbReference type="SAM" id="Phobius"/>
    </source>
</evidence>
<dbReference type="CDD" id="cd06579">
    <property type="entry name" value="TM_PBP1_transp_AraH_like"/>
    <property type="match status" value="1"/>
</dbReference>
<keyword evidence="9 12" id="KW-0472">Membrane</keyword>
<evidence type="ECO:0000256" key="7">
    <source>
        <dbReference type="ARBA" id="ARBA00022692"/>
    </source>
</evidence>
<feature type="transmembrane region" description="Helical" evidence="12">
    <location>
        <begin position="116"/>
        <end position="137"/>
    </location>
</feature>
<evidence type="ECO:0000313" key="14">
    <source>
        <dbReference type="Proteomes" id="UP001246690"/>
    </source>
</evidence>
<protein>
    <recommendedName>
        <fullName evidence="11">Autoinducer 2 import system permease protein LsrD</fullName>
    </recommendedName>
</protein>
<evidence type="ECO:0000313" key="13">
    <source>
        <dbReference type="EMBL" id="WMY74931.1"/>
    </source>
</evidence>
<sequence length="333" mass="34768">MKLKLNWEVALLLILVMEILLFGAINPRMLDINMLLFSTSDFICIGIVALPLTLVIISGGIDISLGSTIGLCAIALGVMLQAGIPISVAVILTLAVGLLCGVFNAALIHYTGISPLVITLGTLYLFGGAALLLSGMAGATGYEGIGGFPDAFTNFANLTLFGLPIPLLMFAVITFLFWLLAHRARFGRHIFLIGQNPRAARYAALPVNGSLYGVYGMVGLASAIAAIVLVSYFGSARSDLGRDLLMPALTAAVLGGANIYGGSGSILGTALAALLVGYLQQGLQMAGVPNQVSSALSGALLIVVVIGRSVSLHREYLQTAWRRLRGHKKLSGV</sequence>
<comment type="subcellular location">
    <subcellularLocation>
        <location evidence="1">Cell inner membrane</location>
        <topology evidence="1">Multi-pass membrane protein</topology>
    </subcellularLocation>
</comment>
<dbReference type="InterPro" id="IPR001851">
    <property type="entry name" value="ABC_transp_permease"/>
</dbReference>
<keyword evidence="6" id="KW-0997">Cell inner membrane</keyword>
<dbReference type="EMBL" id="CP133838">
    <property type="protein sequence ID" value="WMY74931.1"/>
    <property type="molecule type" value="Genomic_DNA"/>
</dbReference>
<keyword evidence="14" id="KW-1185">Reference proteome</keyword>
<accession>A0ABY9SEQ2</accession>
<keyword evidence="5" id="KW-1003">Cell membrane</keyword>
<feature type="transmembrane region" description="Helical" evidence="12">
    <location>
        <begin position="63"/>
        <end position="82"/>
    </location>
</feature>
<feature type="transmembrane region" description="Helical" evidence="12">
    <location>
        <begin position="158"/>
        <end position="181"/>
    </location>
</feature>
<proteinExistence type="inferred from homology"/>
<feature type="transmembrane region" description="Helical" evidence="12">
    <location>
        <begin position="245"/>
        <end position="275"/>
    </location>
</feature>
<dbReference type="PANTHER" id="PTHR32196">
    <property type="entry name" value="ABC TRANSPORTER PERMEASE PROTEIN YPHD-RELATED-RELATED"/>
    <property type="match status" value="1"/>
</dbReference>
<keyword evidence="8 12" id="KW-1133">Transmembrane helix</keyword>
<feature type="transmembrane region" description="Helical" evidence="12">
    <location>
        <begin position="295"/>
        <end position="313"/>
    </location>
</feature>
<dbReference type="RefSeq" id="WP_309877366.1">
    <property type="nucleotide sequence ID" value="NZ_CP133838.1"/>
</dbReference>